<sequence>MPDFQHYSTRYRFAASGLEGRPGEIPHIAIRDQDSLPSLEYSNFIGINFLSQDLPTSTLGIAWTTDSGVILRWWGKADDARLKEEFKRNPQLAQGIIALLMKGREDRQSIFHKRETPPITKTIALAHAHVPQELQGPAQRVEGWQEFIKAHQRILLYHPTTVTGDEHLVLGITSGCLLFNRSVEFEVAYGAFDPQGQAPTITESEIYWELWDKNIVVVVPHQSADEKLAKHYGYLEPWRSYLDGKKVEREHWDEVWRRNFQEERQKAVAAQENLTNSLLT</sequence>
<reference evidence="1 2" key="1">
    <citation type="journal article" date="2016" name="Nat. Commun.">
        <title>Thousands of microbial genomes shed light on interconnected biogeochemical processes in an aquifer system.</title>
        <authorList>
            <person name="Anantharaman K."/>
            <person name="Brown C.T."/>
            <person name="Hug L.A."/>
            <person name="Sharon I."/>
            <person name="Castelle C.J."/>
            <person name="Probst A.J."/>
            <person name="Thomas B.C."/>
            <person name="Singh A."/>
            <person name="Wilkins M.J."/>
            <person name="Karaoz U."/>
            <person name="Brodie E.L."/>
            <person name="Williams K.H."/>
            <person name="Hubbard S.S."/>
            <person name="Banfield J.F."/>
        </authorList>
    </citation>
    <scope>NUCLEOTIDE SEQUENCE [LARGE SCALE GENOMIC DNA]</scope>
</reference>
<proteinExistence type="predicted"/>
<comment type="caution">
    <text evidence="1">The sequence shown here is derived from an EMBL/GenBank/DDBJ whole genome shotgun (WGS) entry which is preliminary data.</text>
</comment>
<protein>
    <submittedName>
        <fullName evidence="1">Uncharacterized protein</fullName>
    </submittedName>
</protein>
<accession>A0A1F5PIV4</accession>
<evidence type="ECO:0000313" key="1">
    <source>
        <dbReference type="EMBL" id="OGE89734.1"/>
    </source>
</evidence>
<dbReference type="EMBL" id="MFEO01000017">
    <property type="protein sequence ID" value="OGE89734.1"/>
    <property type="molecule type" value="Genomic_DNA"/>
</dbReference>
<organism evidence="1 2">
    <name type="scientific">Candidatus Doudnabacteria bacterium RIFCSPHIGHO2_01_FULL_50_11</name>
    <dbReference type="NCBI Taxonomy" id="1817828"/>
    <lineage>
        <taxon>Bacteria</taxon>
        <taxon>Candidatus Doudnaibacteriota</taxon>
    </lineage>
</organism>
<gene>
    <name evidence="1" type="ORF">A2722_03535</name>
</gene>
<dbReference type="AlphaFoldDB" id="A0A1F5PIV4"/>
<evidence type="ECO:0000313" key="2">
    <source>
        <dbReference type="Proteomes" id="UP000178377"/>
    </source>
</evidence>
<dbReference type="STRING" id="1817828.A2722_03535"/>
<dbReference type="Proteomes" id="UP000178377">
    <property type="component" value="Unassembled WGS sequence"/>
</dbReference>
<name>A0A1F5PIV4_9BACT</name>